<dbReference type="InterPro" id="IPR007712">
    <property type="entry name" value="RelE/ParE_toxin"/>
</dbReference>
<dbReference type="PANTHER" id="PTHR35601:SF1">
    <property type="entry name" value="TOXIN RELE"/>
    <property type="match status" value="1"/>
</dbReference>
<name>A0A853EIU7_9ACTO</name>
<dbReference type="Proteomes" id="UP000572528">
    <property type="component" value="Unassembled WGS sequence"/>
</dbReference>
<evidence type="ECO:0000256" key="2">
    <source>
        <dbReference type="ARBA" id="ARBA00022649"/>
    </source>
</evidence>
<comment type="caution">
    <text evidence="3">The sequence shown here is derived from an EMBL/GenBank/DDBJ whole genome shotgun (WGS) entry which is preliminary data.</text>
</comment>
<comment type="similarity">
    <text evidence="1">Belongs to the RelE toxin family.</text>
</comment>
<accession>A0A853EIU7</accession>
<dbReference type="SUPFAM" id="SSF143011">
    <property type="entry name" value="RelE-like"/>
    <property type="match status" value="1"/>
</dbReference>
<gene>
    <name evidence="3" type="ORF">HZZ05_06745</name>
</gene>
<sequence length="90" mass="10602">MIYTVNFTTAAVRQVRKLPRHARQRILDAIEALAYDPRPHGARKLVGEQTAWRIRVGDYRIIYDILDAELTVTVVRTGHRREVYTRQSRR</sequence>
<dbReference type="Pfam" id="PF05016">
    <property type="entry name" value="ParE_toxin"/>
    <property type="match status" value="1"/>
</dbReference>
<dbReference type="PANTHER" id="PTHR35601">
    <property type="entry name" value="TOXIN RELE"/>
    <property type="match status" value="1"/>
</dbReference>
<dbReference type="InterPro" id="IPR035093">
    <property type="entry name" value="RelE/ParE_toxin_dom_sf"/>
</dbReference>
<evidence type="ECO:0000313" key="3">
    <source>
        <dbReference type="EMBL" id="NYS69218.1"/>
    </source>
</evidence>
<dbReference type="NCBIfam" id="TIGR02385">
    <property type="entry name" value="RelE_StbE"/>
    <property type="match status" value="1"/>
</dbReference>
<proteinExistence type="inferred from homology"/>
<dbReference type="EMBL" id="JACBXV010000076">
    <property type="protein sequence ID" value="NYS69218.1"/>
    <property type="molecule type" value="Genomic_DNA"/>
</dbReference>
<evidence type="ECO:0000313" key="4">
    <source>
        <dbReference type="Proteomes" id="UP000572528"/>
    </source>
</evidence>
<reference evidence="3 4" key="1">
    <citation type="submission" date="2020-07" db="EMBL/GenBank/DDBJ databases">
        <title>MOT database genomes.</title>
        <authorList>
            <person name="Joseph S."/>
            <person name="Aduse-Opoku J."/>
            <person name="Hashim A."/>
            <person name="Wade W."/>
            <person name="Curtis M."/>
        </authorList>
    </citation>
    <scope>NUCLEOTIDE SEQUENCE [LARGE SCALE GENOMIC DNA]</scope>
    <source>
        <strain evidence="3 4">WMus004</strain>
    </source>
</reference>
<organism evidence="3 4">
    <name type="scientific">Actinomyces bowdenii</name>
    <dbReference type="NCBI Taxonomy" id="131109"/>
    <lineage>
        <taxon>Bacteria</taxon>
        <taxon>Bacillati</taxon>
        <taxon>Actinomycetota</taxon>
        <taxon>Actinomycetes</taxon>
        <taxon>Actinomycetales</taxon>
        <taxon>Actinomycetaceae</taxon>
        <taxon>Actinomyces</taxon>
    </lineage>
</organism>
<evidence type="ECO:0000256" key="1">
    <source>
        <dbReference type="ARBA" id="ARBA00006226"/>
    </source>
</evidence>
<protein>
    <submittedName>
        <fullName evidence="3">Type II toxin-antitoxin system RelE/ParE family toxin</fullName>
    </submittedName>
</protein>
<dbReference type="Gene3D" id="3.30.2310.20">
    <property type="entry name" value="RelE-like"/>
    <property type="match status" value="1"/>
</dbReference>
<dbReference type="AlphaFoldDB" id="A0A853EIU7"/>
<keyword evidence="2" id="KW-1277">Toxin-antitoxin system</keyword>
<dbReference type="RefSeq" id="WP_179900510.1">
    <property type="nucleotide sequence ID" value="NZ_JACBXV010000076.1"/>
</dbReference>